<keyword evidence="3" id="KW-1185">Reference proteome</keyword>
<gene>
    <name evidence="2" type="ORF">VNO80_02205</name>
</gene>
<dbReference type="Proteomes" id="UP001374584">
    <property type="component" value="Unassembled WGS sequence"/>
</dbReference>
<evidence type="ECO:0000313" key="2">
    <source>
        <dbReference type="EMBL" id="KAK7376788.1"/>
    </source>
</evidence>
<sequence length="82" mass="9616">MFMTFTCSSSHPWTSRSHRPKSEENSYESETETAGCKCVPHTLIVFFRRLHRDFFSLSFRCNKTLITICFFFLTNFSSSPCL</sequence>
<proteinExistence type="predicted"/>
<accession>A0AAN9RRG7</accession>
<comment type="caution">
    <text evidence="2">The sequence shown here is derived from an EMBL/GenBank/DDBJ whole genome shotgun (WGS) entry which is preliminary data.</text>
</comment>
<organism evidence="2 3">
    <name type="scientific">Phaseolus coccineus</name>
    <name type="common">Scarlet runner bean</name>
    <name type="synonym">Phaseolus multiflorus</name>
    <dbReference type="NCBI Taxonomy" id="3886"/>
    <lineage>
        <taxon>Eukaryota</taxon>
        <taxon>Viridiplantae</taxon>
        <taxon>Streptophyta</taxon>
        <taxon>Embryophyta</taxon>
        <taxon>Tracheophyta</taxon>
        <taxon>Spermatophyta</taxon>
        <taxon>Magnoliopsida</taxon>
        <taxon>eudicotyledons</taxon>
        <taxon>Gunneridae</taxon>
        <taxon>Pentapetalae</taxon>
        <taxon>rosids</taxon>
        <taxon>fabids</taxon>
        <taxon>Fabales</taxon>
        <taxon>Fabaceae</taxon>
        <taxon>Papilionoideae</taxon>
        <taxon>50 kb inversion clade</taxon>
        <taxon>NPAAA clade</taxon>
        <taxon>indigoferoid/millettioid clade</taxon>
        <taxon>Phaseoleae</taxon>
        <taxon>Phaseolus</taxon>
    </lineage>
</organism>
<evidence type="ECO:0000313" key="3">
    <source>
        <dbReference type="Proteomes" id="UP001374584"/>
    </source>
</evidence>
<feature type="region of interest" description="Disordered" evidence="1">
    <location>
        <begin position="1"/>
        <end position="32"/>
    </location>
</feature>
<dbReference type="AlphaFoldDB" id="A0AAN9RRG7"/>
<feature type="compositionally biased region" description="Polar residues" evidence="1">
    <location>
        <begin position="1"/>
        <end position="15"/>
    </location>
</feature>
<reference evidence="2 3" key="1">
    <citation type="submission" date="2024-01" db="EMBL/GenBank/DDBJ databases">
        <title>The genomes of 5 underutilized Papilionoideae crops provide insights into root nodulation and disease resistanc.</title>
        <authorList>
            <person name="Jiang F."/>
        </authorList>
    </citation>
    <scope>NUCLEOTIDE SEQUENCE [LARGE SCALE GENOMIC DNA]</scope>
    <source>
        <strain evidence="2">JINMINGXINNONG_FW02</strain>
        <tissue evidence="2">Leaves</tissue>
    </source>
</reference>
<dbReference type="EMBL" id="JAYMYR010000002">
    <property type="protein sequence ID" value="KAK7376788.1"/>
    <property type="molecule type" value="Genomic_DNA"/>
</dbReference>
<protein>
    <submittedName>
        <fullName evidence="2">Uncharacterized protein</fullName>
    </submittedName>
</protein>
<name>A0AAN9RRG7_PHACN</name>
<evidence type="ECO:0000256" key="1">
    <source>
        <dbReference type="SAM" id="MobiDB-lite"/>
    </source>
</evidence>